<organism evidence="5 6">
    <name type="scientific">Actinomadura barringtoniae</name>
    <dbReference type="NCBI Taxonomy" id="1427535"/>
    <lineage>
        <taxon>Bacteria</taxon>
        <taxon>Bacillati</taxon>
        <taxon>Actinomycetota</taxon>
        <taxon>Actinomycetes</taxon>
        <taxon>Streptosporangiales</taxon>
        <taxon>Thermomonosporaceae</taxon>
        <taxon>Actinomadura</taxon>
    </lineage>
</organism>
<dbReference type="PANTHER" id="PTHR16305">
    <property type="entry name" value="TESTICULAR SOLUBLE ADENYLYL CYCLASE"/>
    <property type="match status" value="1"/>
</dbReference>
<keyword evidence="1" id="KW-0547">Nucleotide-binding</keyword>
<evidence type="ECO:0000256" key="1">
    <source>
        <dbReference type="ARBA" id="ARBA00022741"/>
    </source>
</evidence>
<dbReference type="AlphaFoldDB" id="A0A939PA28"/>
<feature type="region of interest" description="Disordered" evidence="3">
    <location>
        <begin position="1"/>
        <end position="25"/>
    </location>
</feature>
<dbReference type="InterPro" id="IPR000792">
    <property type="entry name" value="Tscrpt_reg_LuxR_C"/>
</dbReference>
<dbReference type="RefSeq" id="WP_208256285.1">
    <property type="nucleotide sequence ID" value="NZ_JAGEOJ010000006.1"/>
</dbReference>
<evidence type="ECO:0000256" key="3">
    <source>
        <dbReference type="SAM" id="MobiDB-lite"/>
    </source>
</evidence>
<protein>
    <submittedName>
        <fullName evidence="5">AAA family ATPase</fullName>
    </submittedName>
</protein>
<name>A0A939PA28_9ACTN</name>
<dbReference type="Proteomes" id="UP000669179">
    <property type="component" value="Unassembled WGS sequence"/>
</dbReference>
<comment type="caution">
    <text evidence="5">The sequence shown here is derived from an EMBL/GenBank/DDBJ whole genome shotgun (WGS) entry which is preliminary data.</text>
</comment>
<dbReference type="Pfam" id="PF00196">
    <property type="entry name" value="GerE"/>
    <property type="match status" value="1"/>
</dbReference>
<dbReference type="GO" id="GO:0005737">
    <property type="term" value="C:cytoplasm"/>
    <property type="evidence" value="ECO:0007669"/>
    <property type="project" value="TreeGrafter"/>
</dbReference>
<dbReference type="GO" id="GO:0005524">
    <property type="term" value="F:ATP binding"/>
    <property type="evidence" value="ECO:0007669"/>
    <property type="project" value="UniProtKB-KW"/>
</dbReference>
<dbReference type="PANTHER" id="PTHR16305:SF35">
    <property type="entry name" value="TRANSCRIPTIONAL ACTIVATOR DOMAIN"/>
    <property type="match status" value="1"/>
</dbReference>
<feature type="domain" description="HTH luxR-type" evidence="4">
    <location>
        <begin position="855"/>
        <end position="920"/>
    </location>
</feature>
<dbReference type="InterPro" id="IPR027417">
    <property type="entry name" value="P-loop_NTPase"/>
</dbReference>
<dbReference type="SUPFAM" id="SSF46894">
    <property type="entry name" value="C-terminal effector domain of the bipartite response regulators"/>
    <property type="match status" value="1"/>
</dbReference>
<dbReference type="PRINTS" id="PR00038">
    <property type="entry name" value="HTHLUXR"/>
</dbReference>
<reference evidence="5" key="1">
    <citation type="submission" date="2021-03" db="EMBL/GenBank/DDBJ databases">
        <authorList>
            <person name="Kanchanasin P."/>
            <person name="Saeng-In P."/>
            <person name="Phongsopitanun W."/>
            <person name="Yuki M."/>
            <person name="Kudo T."/>
            <person name="Ohkuma M."/>
            <person name="Tanasupawat S."/>
        </authorList>
    </citation>
    <scope>NUCLEOTIDE SEQUENCE</scope>
    <source>
        <strain evidence="5">GKU 128</strain>
    </source>
</reference>
<dbReference type="EMBL" id="JAGEOJ010000006">
    <property type="protein sequence ID" value="MBO2448618.1"/>
    <property type="molecule type" value="Genomic_DNA"/>
</dbReference>
<evidence type="ECO:0000256" key="2">
    <source>
        <dbReference type="ARBA" id="ARBA00022840"/>
    </source>
</evidence>
<dbReference type="Gene3D" id="1.10.10.10">
    <property type="entry name" value="Winged helix-like DNA-binding domain superfamily/Winged helix DNA-binding domain"/>
    <property type="match status" value="1"/>
</dbReference>
<evidence type="ECO:0000259" key="4">
    <source>
        <dbReference type="PROSITE" id="PS50043"/>
    </source>
</evidence>
<dbReference type="InterPro" id="IPR041664">
    <property type="entry name" value="AAA_16"/>
</dbReference>
<dbReference type="GO" id="GO:0006355">
    <property type="term" value="P:regulation of DNA-templated transcription"/>
    <property type="evidence" value="ECO:0007669"/>
    <property type="project" value="InterPro"/>
</dbReference>
<keyword evidence="2" id="KW-0067">ATP-binding</keyword>
<keyword evidence="6" id="KW-1185">Reference proteome</keyword>
<accession>A0A939PA28</accession>
<proteinExistence type="predicted"/>
<dbReference type="GO" id="GO:0003677">
    <property type="term" value="F:DNA binding"/>
    <property type="evidence" value="ECO:0007669"/>
    <property type="project" value="InterPro"/>
</dbReference>
<dbReference type="CDD" id="cd06170">
    <property type="entry name" value="LuxR_C_like"/>
    <property type="match status" value="1"/>
</dbReference>
<evidence type="ECO:0000313" key="5">
    <source>
        <dbReference type="EMBL" id="MBO2448618.1"/>
    </source>
</evidence>
<dbReference type="Pfam" id="PF13191">
    <property type="entry name" value="AAA_16"/>
    <property type="match status" value="1"/>
</dbReference>
<dbReference type="GO" id="GO:0004016">
    <property type="term" value="F:adenylate cyclase activity"/>
    <property type="evidence" value="ECO:0007669"/>
    <property type="project" value="TreeGrafter"/>
</dbReference>
<dbReference type="SUPFAM" id="SSF52540">
    <property type="entry name" value="P-loop containing nucleoside triphosphate hydrolases"/>
    <property type="match status" value="1"/>
</dbReference>
<dbReference type="InterPro" id="IPR016032">
    <property type="entry name" value="Sig_transdc_resp-reg_C-effctor"/>
</dbReference>
<dbReference type="SMART" id="SM00421">
    <property type="entry name" value="HTH_LUXR"/>
    <property type="match status" value="1"/>
</dbReference>
<dbReference type="InterPro" id="IPR036388">
    <property type="entry name" value="WH-like_DNA-bd_sf"/>
</dbReference>
<dbReference type="PROSITE" id="PS50043">
    <property type="entry name" value="HTH_LUXR_2"/>
    <property type="match status" value="1"/>
</dbReference>
<evidence type="ECO:0000313" key="6">
    <source>
        <dbReference type="Proteomes" id="UP000669179"/>
    </source>
</evidence>
<gene>
    <name evidence="5" type="ORF">J4573_16065</name>
</gene>
<sequence length="927" mass="97695">MPGIQGRARTAPLPGTRSATSHRQRGRENEWCSVLAFLDRVAAGEQGSLLVEGGRGMGRTTLHAEIVRAANERGVQVAAGRSFELGHLIPLEPLLTALGEVSEPGDEAGLVERLSDHLAERAAARPVLINLDDLQWADPFTLAVLRALNERLEDARVSWVISRATPRDDSALLFDALERRGGERITLGPLGTAAQVDVVVDALGAKPGEGLRELIATAGGNPYLLTELLAGLMEEDMVDVHSGRADLTGHALPVRAHVLPARARAAALHVLDHLSPAARRLTSVAAVFGRSFSFADFADLVGETPSSLLPALEEASDLGVLSADGEEVSFQYELMWWAACDAVPAATRWALHQQIGELLLSQGDSTAAGEHLAEAARQGNERALAGLDRAAAQASISAPRTGAKLAMRALALTPRARPKRAGRVLAAAKAVAAAGRLDTAADLAHAAENEPMPVAAAARLRCARARILSLSGCAEEAEGAVEAVLADPDIGGELRDEAELCLLTLGLDGADPDGGIRAEQILGDRASYGDGLVGGALLRLALDAWNAGRLDEGLAKAKEAVMVSGQASPDDCTIPPRLVLAIMLNEVGPVQEAHAAPIGFGDGVSAHRLWTPFRHLLQAGMLLATGSLGPAKAEATLAVTRSRVLGNRLLEAAALPLLATAGLRMGDLDGAALELRPGLPLTRAKTMLAMARATEAKDGPAQALTEHVDVWDRLEEHEGLLVGDVTAAPWLARVALAADDAQRAGHAAAVAERLAKGNLGFPGLAVTATHARGLLDSDMEALRRASAGHRDPWAKASAEEDIGVLIGFGPGAVKSLEAAQAGFTEVGAERDAARLRRRLRRLGVRHRHWKRDDRPATGWESLTETESKVAELVAEGLTNQESADRLFLSVHTVAFHLRQIYRKLGIGSRVELARLAPESHARSRNGS</sequence>